<feature type="region of interest" description="Disordered" evidence="12">
    <location>
        <begin position="22"/>
        <end position="51"/>
    </location>
</feature>
<dbReference type="PRINTS" id="PR00380">
    <property type="entry name" value="KINESINHEAVY"/>
</dbReference>
<proteinExistence type="inferred from homology"/>
<evidence type="ECO:0000256" key="12">
    <source>
        <dbReference type="SAM" id="MobiDB-lite"/>
    </source>
</evidence>
<accession>A0A1Y1LR77</accession>
<keyword evidence="6 10" id="KW-0067">ATP-binding</keyword>
<dbReference type="AlphaFoldDB" id="A0A1Y1LR77"/>
<dbReference type="GO" id="GO:0005828">
    <property type="term" value="C:kinetochore microtubule"/>
    <property type="evidence" value="ECO:0007669"/>
    <property type="project" value="UniProtKB-ARBA"/>
</dbReference>
<evidence type="ECO:0000256" key="2">
    <source>
        <dbReference type="ARBA" id="ARBA00022490"/>
    </source>
</evidence>
<dbReference type="PROSITE" id="PS50067">
    <property type="entry name" value="KINESIN_MOTOR_2"/>
    <property type="match status" value="1"/>
</dbReference>
<dbReference type="InterPro" id="IPR001752">
    <property type="entry name" value="Kinesin_motor_dom"/>
</dbReference>
<dbReference type="InterPro" id="IPR027640">
    <property type="entry name" value="Kinesin-like_fam"/>
</dbReference>
<keyword evidence="7 10" id="KW-0505">Motor protein</keyword>
<dbReference type="GO" id="GO:0008017">
    <property type="term" value="F:microtubule binding"/>
    <property type="evidence" value="ECO:0007669"/>
    <property type="project" value="InterPro"/>
</dbReference>
<evidence type="ECO:0000256" key="8">
    <source>
        <dbReference type="ARBA" id="ARBA00023212"/>
    </source>
</evidence>
<name>A0A1Y1LR77_PHOPY</name>
<dbReference type="FunFam" id="3.40.850.10:FF:000012">
    <property type="entry name" value="Kinesin-like protein"/>
    <property type="match status" value="1"/>
</dbReference>
<evidence type="ECO:0000256" key="7">
    <source>
        <dbReference type="ARBA" id="ARBA00023175"/>
    </source>
</evidence>
<dbReference type="GO" id="GO:0007018">
    <property type="term" value="P:microtubule-based movement"/>
    <property type="evidence" value="ECO:0007669"/>
    <property type="project" value="InterPro"/>
</dbReference>
<dbReference type="EMBL" id="GEZM01053351">
    <property type="protein sequence ID" value="JAV74076.1"/>
    <property type="molecule type" value="Transcribed_RNA"/>
</dbReference>
<evidence type="ECO:0000256" key="5">
    <source>
        <dbReference type="ARBA" id="ARBA00022829"/>
    </source>
</evidence>
<dbReference type="PANTHER" id="PTHR47971">
    <property type="entry name" value="KINESIN-RELATED PROTEIN 6"/>
    <property type="match status" value="1"/>
</dbReference>
<evidence type="ECO:0000259" key="13">
    <source>
        <dbReference type="PROSITE" id="PS50067"/>
    </source>
</evidence>
<dbReference type="GO" id="GO:0005524">
    <property type="term" value="F:ATP binding"/>
    <property type="evidence" value="ECO:0007669"/>
    <property type="project" value="UniProtKB-UniRule"/>
</dbReference>
<dbReference type="InterPro" id="IPR019821">
    <property type="entry name" value="Kinesin_motor_CS"/>
</dbReference>
<sequence length="611" mass="69333">MTFQTLTRRMFSYLISSKAQDERDQVSKLSDEAGNHNEQLNNTVPPFATRSRSKTMIVDRLQASPKSHSSSPHSPQCVRRSLNCHRNESMHIPKSKAVREIALIAKNRNERRQRNADSKAIKEALIKMEGDNPNWEFLKMIKEYKTTLDFHPLRSTDPVVDHQITVCVRKRPLNAKELNKNEIDVITIPQRDRLILHEPKQKVDLTKYLDNLNFRFDYVFDDTVSNEMVYRFTAQPLIRTVFEGGRATCFAYGQTGSGKTHTMGGEFKGKTQNFASGIYGLVAVDIFKLLATPTYRQMNLALSASFFEIYGNFVYDLLAKRKRLKVWEDGNQKVQIVDLTEIVVKNVEQVLEIIQKGSNQRTSAQTSANLSSSRSHAVFQIVLREIVAGGKRVVGTFSLIDLAGNERGADTFKSNRLTRIEGAVINRSLLALKECIRALGKKETHCPFRGSKLTQILRDSFIGENSRTCMIALISPGVSSCEHTLNTLRYADRVKELAVGEGDLCPEHDFGNDSDPCSDDSTASSSPDENPELVDQFCQVLQTHQVIMKQCVELHKMAMDSYDNLQDPSCSKMDVARFWKKLLEDTVDVHKDALVHATSYYDLLCKKKWKY</sequence>
<feature type="domain" description="Kinesin motor" evidence="13">
    <location>
        <begin position="163"/>
        <end position="497"/>
    </location>
</feature>
<evidence type="ECO:0000256" key="3">
    <source>
        <dbReference type="ARBA" id="ARBA00022701"/>
    </source>
</evidence>
<dbReference type="GO" id="GO:0007059">
    <property type="term" value="P:chromosome segregation"/>
    <property type="evidence" value="ECO:0007669"/>
    <property type="project" value="UniProtKB-KW"/>
</dbReference>
<dbReference type="SUPFAM" id="SSF52540">
    <property type="entry name" value="P-loop containing nucleoside triphosphate hydrolases"/>
    <property type="match status" value="1"/>
</dbReference>
<feature type="binding site" evidence="10">
    <location>
        <begin position="253"/>
        <end position="260"/>
    </location>
    <ligand>
        <name>ATP</name>
        <dbReference type="ChEBI" id="CHEBI:30616"/>
    </ligand>
</feature>
<evidence type="ECO:0000256" key="4">
    <source>
        <dbReference type="ARBA" id="ARBA00022741"/>
    </source>
</evidence>
<dbReference type="PANTHER" id="PTHR47971:SF8">
    <property type="entry name" value="KINESIN-LIKE PROTEIN"/>
    <property type="match status" value="1"/>
</dbReference>
<evidence type="ECO:0000313" key="14">
    <source>
        <dbReference type="EMBL" id="JAV74076.1"/>
    </source>
</evidence>
<dbReference type="GO" id="GO:0003777">
    <property type="term" value="F:microtubule motor activity"/>
    <property type="evidence" value="ECO:0007669"/>
    <property type="project" value="InterPro"/>
</dbReference>
<comment type="subcellular location">
    <subcellularLocation>
        <location evidence="1">Cytoplasm</location>
        <location evidence="1">Cytoskeleton</location>
        <location evidence="1">Spindle pole</location>
    </subcellularLocation>
</comment>
<dbReference type="InterPro" id="IPR036961">
    <property type="entry name" value="Kinesin_motor_dom_sf"/>
</dbReference>
<organism evidence="14">
    <name type="scientific">Photinus pyralis</name>
    <name type="common">Common eastern firefly</name>
    <name type="synonym">Lampyris pyralis</name>
    <dbReference type="NCBI Taxonomy" id="7054"/>
    <lineage>
        <taxon>Eukaryota</taxon>
        <taxon>Metazoa</taxon>
        <taxon>Ecdysozoa</taxon>
        <taxon>Arthropoda</taxon>
        <taxon>Hexapoda</taxon>
        <taxon>Insecta</taxon>
        <taxon>Pterygota</taxon>
        <taxon>Neoptera</taxon>
        <taxon>Endopterygota</taxon>
        <taxon>Coleoptera</taxon>
        <taxon>Polyphaga</taxon>
        <taxon>Elateriformia</taxon>
        <taxon>Elateroidea</taxon>
        <taxon>Lampyridae</taxon>
        <taxon>Lampyrinae</taxon>
        <taxon>Photinus</taxon>
    </lineage>
</organism>
<dbReference type="InterPro" id="IPR027417">
    <property type="entry name" value="P-loop_NTPase"/>
</dbReference>
<dbReference type="CDD" id="cd01367">
    <property type="entry name" value="KISc_KIF2_like"/>
    <property type="match status" value="1"/>
</dbReference>
<keyword evidence="4 10" id="KW-0547">Nucleotide-binding</keyword>
<keyword evidence="3 11" id="KW-0493">Microtubule</keyword>
<dbReference type="GO" id="GO:0007019">
    <property type="term" value="P:microtubule depolymerization"/>
    <property type="evidence" value="ECO:0007669"/>
    <property type="project" value="TreeGrafter"/>
</dbReference>
<dbReference type="GO" id="GO:0000922">
    <property type="term" value="C:spindle pole"/>
    <property type="evidence" value="ECO:0007669"/>
    <property type="project" value="UniProtKB-SubCell"/>
</dbReference>
<dbReference type="SMART" id="SM00129">
    <property type="entry name" value="KISc"/>
    <property type="match status" value="1"/>
</dbReference>
<comment type="similarity">
    <text evidence="9">Belongs to the TRAFAC class myosin-kinesin ATPase superfamily. Kinesin family. KIN-13 subfamily.</text>
</comment>
<keyword evidence="8" id="KW-0206">Cytoskeleton</keyword>
<evidence type="ECO:0000256" key="11">
    <source>
        <dbReference type="RuleBase" id="RU000394"/>
    </source>
</evidence>
<keyword evidence="5" id="KW-0159">Chromosome partition</keyword>
<protein>
    <recommendedName>
        <fullName evidence="11">Kinesin-like protein</fullName>
    </recommendedName>
</protein>
<dbReference type="Gene3D" id="3.40.850.10">
    <property type="entry name" value="Kinesin motor domain"/>
    <property type="match status" value="1"/>
</dbReference>
<reference evidence="14" key="1">
    <citation type="journal article" date="2016" name="Sci. Rep.">
        <title>Molecular characterization of firefly nuptial gifts: a multi-omics approach sheds light on postcopulatory sexual selection.</title>
        <authorList>
            <person name="Al-Wathiqui N."/>
            <person name="Fallon T.R."/>
            <person name="South A."/>
            <person name="Weng J.K."/>
            <person name="Lewis S.M."/>
        </authorList>
    </citation>
    <scope>NUCLEOTIDE SEQUENCE</scope>
</reference>
<evidence type="ECO:0000256" key="9">
    <source>
        <dbReference type="ARBA" id="ARBA00061030"/>
    </source>
</evidence>
<dbReference type="Pfam" id="PF00225">
    <property type="entry name" value="Kinesin"/>
    <property type="match status" value="1"/>
</dbReference>
<feature type="compositionally biased region" description="Basic and acidic residues" evidence="12">
    <location>
        <begin position="22"/>
        <end position="35"/>
    </location>
</feature>
<keyword evidence="2" id="KW-0963">Cytoplasm</keyword>
<evidence type="ECO:0000256" key="1">
    <source>
        <dbReference type="ARBA" id="ARBA00004647"/>
    </source>
</evidence>
<dbReference type="PROSITE" id="PS00411">
    <property type="entry name" value="KINESIN_MOTOR_1"/>
    <property type="match status" value="1"/>
</dbReference>
<evidence type="ECO:0000256" key="10">
    <source>
        <dbReference type="PROSITE-ProRule" id="PRU00283"/>
    </source>
</evidence>
<evidence type="ECO:0000256" key="6">
    <source>
        <dbReference type="ARBA" id="ARBA00022840"/>
    </source>
</evidence>